<keyword evidence="2" id="KW-1185">Reference proteome</keyword>
<protein>
    <submittedName>
        <fullName evidence="3">MSP domain-containing protein</fullName>
    </submittedName>
</protein>
<dbReference type="WBParaSite" id="Hba_00395">
    <property type="protein sequence ID" value="Hba_00395"/>
    <property type="gene ID" value="Hba_00395"/>
</dbReference>
<accession>A0A1I7W6Z3</accession>
<proteinExistence type="predicted"/>
<sequence length="136" mass="15237">MGNNQPGGINKRERPGDGYSAGATTPGRHRTFSGNPQSISNAEDGCPVQVCISSLLKLICYYTIYHSLRCPRPNNSYTPGLQVKIAKSDDDLGAITPTVQFKETNEYPVVFKWHCSATRLYLLLFFKYVNYHSPKF</sequence>
<name>A0A1I7W6Z3_HETBA</name>
<feature type="region of interest" description="Disordered" evidence="1">
    <location>
        <begin position="1"/>
        <end position="42"/>
    </location>
</feature>
<evidence type="ECO:0000313" key="3">
    <source>
        <dbReference type="WBParaSite" id="Hba_00395"/>
    </source>
</evidence>
<dbReference type="AlphaFoldDB" id="A0A1I7W6Z3"/>
<evidence type="ECO:0000313" key="2">
    <source>
        <dbReference type="Proteomes" id="UP000095283"/>
    </source>
</evidence>
<reference evidence="3" key="1">
    <citation type="submission" date="2016-11" db="UniProtKB">
        <authorList>
            <consortium name="WormBaseParasite"/>
        </authorList>
    </citation>
    <scope>IDENTIFICATION</scope>
</reference>
<evidence type="ECO:0000256" key="1">
    <source>
        <dbReference type="SAM" id="MobiDB-lite"/>
    </source>
</evidence>
<dbReference type="Proteomes" id="UP000095283">
    <property type="component" value="Unplaced"/>
</dbReference>
<organism evidence="2 3">
    <name type="scientific">Heterorhabditis bacteriophora</name>
    <name type="common">Entomopathogenic nematode worm</name>
    <dbReference type="NCBI Taxonomy" id="37862"/>
    <lineage>
        <taxon>Eukaryota</taxon>
        <taxon>Metazoa</taxon>
        <taxon>Ecdysozoa</taxon>
        <taxon>Nematoda</taxon>
        <taxon>Chromadorea</taxon>
        <taxon>Rhabditida</taxon>
        <taxon>Rhabditina</taxon>
        <taxon>Rhabditomorpha</taxon>
        <taxon>Strongyloidea</taxon>
        <taxon>Heterorhabditidae</taxon>
        <taxon>Heterorhabditis</taxon>
    </lineage>
</organism>
<feature type="compositionally biased region" description="Polar residues" evidence="1">
    <location>
        <begin position="32"/>
        <end position="41"/>
    </location>
</feature>